<dbReference type="EMBL" id="MU167630">
    <property type="protein sequence ID" value="KAG0139317.1"/>
    <property type="molecule type" value="Genomic_DNA"/>
</dbReference>
<proteinExistence type="predicted"/>
<protein>
    <submittedName>
        <fullName evidence="2">Uncharacterized protein</fullName>
    </submittedName>
</protein>
<dbReference type="OrthoDB" id="2507003at2759"/>
<feature type="compositionally biased region" description="Acidic residues" evidence="1">
    <location>
        <begin position="7"/>
        <end position="35"/>
    </location>
</feature>
<accession>A0A9P6N5Y7</accession>
<comment type="caution">
    <text evidence="2">The sequence shown here is derived from an EMBL/GenBank/DDBJ whole genome shotgun (WGS) entry which is preliminary data.</text>
</comment>
<name>A0A9P6N5Y7_9BASI</name>
<evidence type="ECO:0000313" key="2">
    <source>
        <dbReference type="EMBL" id="KAG0139317.1"/>
    </source>
</evidence>
<evidence type="ECO:0000313" key="3">
    <source>
        <dbReference type="Proteomes" id="UP000886653"/>
    </source>
</evidence>
<keyword evidence="3" id="KW-1185">Reference proteome</keyword>
<reference evidence="2" key="1">
    <citation type="submission" date="2013-11" db="EMBL/GenBank/DDBJ databases">
        <title>Genome sequence of the fusiform rust pathogen reveals effectors for host alternation and coevolution with pine.</title>
        <authorList>
            <consortium name="DOE Joint Genome Institute"/>
            <person name="Smith K."/>
            <person name="Pendleton A."/>
            <person name="Kubisiak T."/>
            <person name="Anderson C."/>
            <person name="Salamov A."/>
            <person name="Aerts A."/>
            <person name="Riley R."/>
            <person name="Clum A."/>
            <person name="Lindquist E."/>
            <person name="Ence D."/>
            <person name="Campbell M."/>
            <person name="Kronenberg Z."/>
            <person name="Feau N."/>
            <person name="Dhillon B."/>
            <person name="Hamelin R."/>
            <person name="Burleigh J."/>
            <person name="Smith J."/>
            <person name="Yandell M."/>
            <person name="Nelson C."/>
            <person name="Grigoriev I."/>
            <person name="Davis J."/>
        </authorList>
    </citation>
    <scope>NUCLEOTIDE SEQUENCE</scope>
    <source>
        <strain evidence="2">G11</strain>
    </source>
</reference>
<evidence type="ECO:0000256" key="1">
    <source>
        <dbReference type="SAM" id="MobiDB-lite"/>
    </source>
</evidence>
<feature type="non-terminal residue" evidence="2">
    <location>
        <position position="1"/>
    </location>
</feature>
<sequence length="106" mass="11937">PRKQVVYEEEGGNALDEEDSDLDRESESSDSEPNIELESGWDGSLFSKEDILFFQKHLQDVVLPTGMTWLPSNLGESNHGTLKASQWHSLFACIIPLIILELYVSN</sequence>
<dbReference type="Proteomes" id="UP000886653">
    <property type="component" value="Unassembled WGS sequence"/>
</dbReference>
<organism evidence="2 3">
    <name type="scientific">Cronartium quercuum f. sp. fusiforme G11</name>
    <dbReference type="NCBI Taxonomy" id="708437"/>
    <lineage>
        <taxon>Eukaryota</taxon>
        <taxon>Fungi</taxon>
        <taxon>Dikarya</taxon>
        <taxon>Basidiomycota</taxon>
        <taxon>Pucciniomycotina</taxon>
        <taxon>Pucciniomycetes</taxon>
        <taxon>Pucciniales</taxon>
        <taxon>Coleosporiaceae</taxon>
        <taxon>Cronartium</taxon>
    </lineage>
</organism>
<dbReference type="AlphaFoldDB" id="A0A9P6N5Y7"/>
<gene>
    <name evidence="2" type="ORF">CROQUDRAFT_33722</name>
</gene>
<feature type="region of interest" description="Disordered" evidence="1">
    <location>
        <begin position="1"/>
        <end position="40"/>
    </location>
</feature>
<feature type="non-terminal residue" evidence="2">
    <location>
        <position position="106"/>
    </location>
</feature>